<dbReference type="EMBL" id="JELY01003614">
    <property type="protein sequence ID" value="KYF47512.1"/>
    <property type="molecule type" value="Genomic_DNA"/>
</dbReference>
<accession>A0A150NZA3</accession>
<dbReference type="AlphaFoldDB" id="A0A150NZA3"/>
<name>A0A150NZA3_SORCE</name>
<evidence type="ECO:0000313" key="2">
    <source>
        <dbReference type="Proteomes" id="UP000075420"/>
    </source>
</evidence>
<gene>
    <name evidence="1" type="ORF">BE08_46155</name>
</gene>
<dbReference type="Proteomes" id="UP000075420">
    <property type="component" value="Unassembled WGS sequence"/>
</dbReference>
<sequence>MAKHSFSVPFSGPSQDIVSKAKEAIEKAGGKFNGNEGKGDFSVPTPAGTVKGTYAISAQSFSVDITDKPFLVPGSAIESQVRKFLEKA</sequence>
<comment type="caution">
    <text evidence="1">The sequence shown here is derived from an EMBL/GenBank/DDBJ whole genome shotgun (WGS) entry which is preliminary data.</text>
</comment>
<protein>
    <submittedName>
        <fullName evidence="1">Uncharacterized protein</fullName>
    </submittedName>
</protein>
<proteinExistence type="predicted"/>
<evidence type="ECO:0000313" key="1">
    <source>
        <dbReference type="EMBL" id="KYF47512.1"/>
    </source>
</evidence>
<organism evidence="1 2">
    <name type="scientific">Sorangium cellulosum</name>
    <name type="common">Polyangium cellulosum</name>
    <dbReference type="NCBI Taxonomy" id="56"/>
    <lineage>
        <taxon>Bacteria</taxon>
        <taxon>Pseudomonadati</taxon>
        <taxon>Myxococcota</taxon>
        <taxon>Polyangia</taxon>
        <taxon>Polyangiales</taxon>
        <taxon>Polyangiaceae</taxon>
        <taxon>Sorangium</taxon>
    </lineage>
</organism>
<reference evidence="1 2" key="1">
    <citation type="submission" date="2014-02" db="EMBL/GenBank/DDBJ databases">
        <title>The small core and large imbalanced accessory genome model reveals a collaborative survival strategy of Sorangium cellulosum strains in nature.</title>
        <authorList>
            <person name="Han K."/>
            <person name="Peng R."/>
            <person name="Blom J."/>
            <person name="Li Y.-Z."/>
        </authorList>
    </citation>
    <scope>NUCLEOTIDE SEQUENCE [LARGE SCALE GENOMIC DNA]</scope>
    <source>
        <strain evidence="1 2">So0157-25</strain>
    </source>
</reference>